<name>F8SJA6_BPPA3</name>
<reference evidence="1 2" key="1">
    <citation type="journal article" date="2011" name="Microbiology">
        <title>The Pseudomonas aeruginosa generalized transducing phage phiPA3 is a new member of the phiKZ-like group of 'jumbo' phages, and infects model laboratory strains and clinical isolates from cystic fibrosis patients.</title>
        <authorList>
            <person name="Monson R."/>
            <person name="Foulds I."/>
            <person name="Foweraker J."/>
            <person name="Welch M."/>
            <person name="Salmond G.P."/>
        </authorList>
    </citation>
    <scope>NUCLEOTIDE SEQUENCE [LARGE SCALE GENOMIC DNA]</scope>
</reference>
<organism evidence="1 2">
    <name type="scientific">Pseudomonas phage PhiPA3</name>
    <name type="common">Pseudomonas aeruginosa phage PhiPA3</name>
    <dbReference type="NCBI Taxonomy" id="998086"/>
    <lineage>
        <taxon>Viruses</taxon>
        <taxon>Duplodnaviria</taxon>
        <taxon>Heunggongvirae</taxon>
        <taxon>Uroviricota</taxon>
        <taxon>Caudoviricetes</taxon>
        <taxon>Chimalliviridae</taxon>
        <taxon>Miltoncavirus</taxon>
        <taxon>Miltoncavirus PhiPA3</taxon>
    </lineage>
</organism>
<keyword evidence="2" id="KW-1185">Reference proteome</keyword>
<dbReference type="EMBL" id="HQ630627">
    <property type="protein sequence ID" value="AEH03691.1"/>
    <property type="molecule type" value="Genomic_DNA"/>
</dbReference>
<accession>F8SJA6</accession>
<evidence type="ECO:0000313" key="1">
    <source>
        <dbReference type="EMBL" id="AEH03691.1"/>
    </source>
</evidence>
<sequence>MSFFKTLKDIFFPATFSEREELSRAEIRAQHIAAEAAAQQVSVDDRTRREKAALEALNGDLPVEVCYGDDIIGVFTKDGYFGAYDRNTWKEVARVKGLKEVPFQVRDVFMTRISVVKKDTTHTRQRPSELEDGWKRIVSAFDHLGVKVEVGKRKDDIHWIHRSWEHLSAREHYSFIPQGAGVPCRRNGLWFVTGYDTASKELTVVRLEDGVIVDKRTPAAWVFQELEFQKDELADTLIWFDNPIKKLNGSMATYLISHHDVRVSLYPIVDTQLNKRAAFSYWRNQGLMRYRFDYDVIINFNNLGIIPGVDISVMKAEELIAMIKHYIPATGNWIANGEVCLERVKVSIDGEVFDGDLSEALKSKDVVLDIDLDHAELTEEQQQVIDHLRREEFDKQAVTYTYRGKVLE</sequence>
<dbReference type="Proteomes" id="UP000008388">
    <property type="component" value="Segment"/>
</dbReference>
<evidence type="ECO:0000313" key="2">
    <source>
        <dbReference type="Proteomes" id="UP000008388"/>
    </source>
</evidence>
<protein>
    <submittedName>
        <fullName evidence="1">Uncharacterized protein 268</fullName>
    </submittedName>
</protein>
<proteinExistence type="predicted"/>
<gene>
    <name evidence="1" type="primary">268</name>
</gene>
<dbReference type="KEGG" id="vg:26643796"/>
<organismHost>
    <name type="scientific">Pseudomonas aeruginosa</name>
    <dbReference type="NCBI Taxonomy" id="287"/>
</organismHost>
<dbReference type="GeneID" id="26643796"/>
<dbReference type="RefSeq" id="YP_009217347.1">
    <property type="nucleotide sequence ID" value="NC_028999.1"/>
</dbReference>